<accession>A0A9W7JDH1</accession>
<evidence type="ECO:0000259" key="2">
    <source>
        <dbReference type="Pfam" id="PF03732"/>
    </source>
</evidence>
<gene>
    <name evidence="3" type="ORF">HRI_004639600</name>
</gene>
<evidence type="ECO:0000256" key="1">
    <source>
        <dbReference type="SAM" id="MobiDB-lite"/>
    </source>
</evidence>
<feature type="region of interest" description="Disordered" evidence="1">
    <location>
        <begin position="466"/>
        <end position="488"/>
    </location>
</feature>
<dbReference type="PANTHER" id="PTHR32108:SF5">
    <property type="entry name" value="DYNACTIN SUBUNIT 1-LIKE"/>
    <property type="match status" value="1"/>
</dbReference>
<dbReference type="PANTHER" id="PTHR32108">
    <property type="entry name" value="DNA-DIRECTED RNA POLYMERASE SUBUNIT ALPHA"/>
    <property type="match status" value="1"/>
</dbReference>
<dbReference type="InterPro" id="IPR005162">
    <property type="entry name" value="Retrotrans_gag_dom"/>
</dbReference>
<feature type="region of interest" description="Disordered" evidence="1">
    <location>
        <begin position="1"/>
        <end position="50"/>
    </location>
</feature>
<dbReference type="OrthoDB" id="1432691at2759"/>
<sequence>MREQLRKSQEDILAQIGQMLGTRPPVRGEASNGNPATRPTVANEDLPYPPGFTPTHVRVQATPQVILDQGKMPIHQTDTPFPANAPSAPEERPGGNQAENFISDLDQLMEIEKPRFEASKEIADRCKRLEEKLEAMEVVDAFTGFDATELSLVPDLVLPPKFKAPEFEKYDGTSCPRTHLTMFCRRMTGHGGDDKLLIHCFQDSLSGSAIRWYNQLSRHQIKTLKDLAKAFLAQYHHVSDMVPDRWALQHMKQKSNESFRQYAQRWREVAAQVQPPLSEKETVVIFIQTLEGPILDRLIGNATTNFADLVLSGELIENVVKSGKIEVGGSSSHKRPPHGRKDNEVNVSDVYNVKPVAVVQPKAASNAQGASGQNFNQQKSNERIEFTPLPISYGDLYKQLSEIHVVAPYYQPPLQPPFPKWYDANAKCVYHGEQVGHSIENCFGFKKNVERLIQLEVISFKKSGGPATNTNPLPNHAKGVNAISDEGNRKTKTSISEVKSPFNWVWKELYKAGLVSQGAMKPEGHVGPYCEFHAKSGHSIQDCCEFTTIVQGLMDNKEIEFFEKVKEIVEEPTSGLITASAKGKSPISEFGASMVAKIDRFGLGYEPKEGEETKDQGEVEPVLFPPLDQIFLPGGFSGPIGQLETPFGDVIEEADEGSAEEPTIEELLENLSIYLTFLEKEA</sequence>
<organism evidence="3 4">
    <name type="scientific">Hibiscus trionum</name>
    <name type="common">Flower of an hour</name>
    <dbReference type="NCBI Taxonomy" id="183268"/>
    <lineage>
        <taxon>Eukaryota</taxon>
        <taxon>Viridiplantae</taxon>
        <taxon>Streptophyta</taxon>
        <taxon>Embryophyta</taxon>
        <taxon>Tracheophyta</taxon>
        <taxon>Spermatophyta</taxon>
        <taxon>Magnoliopsida</taxon>
        <taxon>eudicotyledons</taxon>
        <taxon>Gunneridae</taxon>
        <taxon>Pentapetalae</taxon>
        <taxon>rosids</taxon>
        <taxon>malvids</taxon>
        <taxon>Malvales</taxon>
        <taxon>Malvaceae</taxon>
        <taxon>Malvoideae</taxon>
        <taxon>Hibiscus</taxon>
    </lineage>
</organism>
<evidence type="ECO:0000313" key="3">
    <source>
        <dbReference type="EMBL" id="GMJ09704.1"/>
    </source>
</evidence>
<comment type="caution">
    <text evidence="3">The sequence shown here is derived from an EMBL/GenBank/DDBJ whole genome shotgun (WGS) entry which is preliminary data.</text>
</comment>
<dbReference type="Proteomes" id="UP001165190">
    <property type="component" value="Unassembled WGS sequence"/>
</dbReference>
<evidence type="ECO:0000313" key="4">
    <source>
        <dbReference type="Proteomes" id="UP001165190"/>
    </source>
</evidence>
<dbReference type="Pfam" id="PF03732">
    <property type="entry name" value="Retrotrans_gag"/>
    <property type="match status" value="1"/>
</dbReference>
<feature type="region of interest" description="Disordered" evidence="1">
    <location>
        <begin position="326"/>
        <end position="346"/>
    </location>
</feature>
<feature type="domain" description="Retrotransposon gag" evidence="2">
    <location>
        <begin position="203"/>
        <end position="290"/>
    </location>
</feature>
<name>A0A9W7JDH1_HIBTR</name>
<proteinExistence type="predicted"/>
<reference evidence="3" key="1">
    <citation type="submission" date="2023-05" db="EMBL/GenBank/DDBJ databases">
        <title>Genome and transcriptome analyses reveal genes involved in the formation of fine ridges on petal epidermal cells in Hibiscus trionum.</title>
        <authorList>
            <person name="Koshimizu S."/>
            <person name="Masuda S."/>
            <person name="Ishii T."/>
            <person name="Shirasu K."/>
            <person name="Hoshino A."/>
            <person name="Arita M."/>
        </authorList>
    </citation>
    <scope>NUCLEOTIDE SEQUENCE</scope>
    <source>
        <strain evidence="3">Hamamatsu line</strain>
    </source>
</reference>
<protein>
    <recommendedName>
        <fullName evidence="2">Retrotransposon gag domain-containing protein</fullName>
    </recommendedName>
</protein>
<feature type="compositionally biased region" description="Basic and acidic residues" evidence="1">
    <location>
        <begin position="1"/>
        <end position="10"/>
    </location>
</feature>
<dbReference type="EMBL" id="BSYR01000056">
    <property type="protein sequence ID" value="GMJ09704.1"/>
    <property type="molecule type" value="Genomic_DNA"/>
</dbReference>
<keyword evidence="4" id="KW-1185">Reference proteome</keyword>
<dbReference type="AlphaFoldDB" id="A0A9W7JDH1"/>